<keyword evidence="1" id="KW-0812">Transmembrane</keyword>
<feature type="transmembrane region" description="Helical" evidence="1">
    <location>
        <begin position="143"/>
        <end position="164"/>
    </location>
</feature>
<organism evidence="2 3">
    <name type="scientific">Intestinibaculum porci</name>
    <dbReference type="NCBI Taxonomy" id="2487118"/>
    <lineage>
        <taxon>Bacteria</taxon>
        <taxon>Bacillati</taxon>
        <taxon>Bacillota</taxon>
        <taxon>Erysipelotrichia</taxon>
        <taxon>Erysipelotrichales</taxon>
        <taxon>Erysipelotrichaceae</taxon>
        <taxon>Intestinibaculum</taxon>
    </lineage>
</organism>
<dbReference type="KEGG" id="ebm:SG0102_29240"/>
<keyword evidence="1" id="KW-0472">Membrane</keyword>
<evidence type="ECO:0000313" key="2">
    <source>
        <dbReference type="EMBL" id="BBH27990.1"/>
    </source>
</evidence>
<keyword evidence="3" id="KW-1185">Reference proteome</keyword>
<name>A0A3G9JA89_9FIRM</name>
<reference evidence="2 3" key="1">
    <citation type="submission" date="2018-11" db="EMBL/GenBank/DDBJ databases">
        <title>Novel Erysipelotrichaceae bacterium isolated from small intestine of a swine.</title>
        <authorList>
            <person name="Kim J.S."/>
            <person name="Choe H."/>
            <person name="Lee Y.R."/>
            <person name="Kim K.M."/>
            <person name="Park D.S."/>
        </authorList>
    </citation>
    <scope>NUCLEOTIDE SEQUENCE [LARGE SCALE GENOMIC DNA]</scope>
    <source>
        <strain evidence="2 3">SG0102</strain>
    </source>
</reference>
<evidence type="ECO:0000313" key="3">
    <source>
        <dbReference type="Proteomes" id="UP000268059"/>
    </source>
</evidence>
<feature type="transmembrane region" description="Helical" evidence="1">
    <location>
        <begin position="101"/>
        <end position="122"/>
    </location>
</feature>
<accession>A0A3G9JA89</accession>
<keyword evidence="1" id="KW-1133">Transmembrane helix</keyword>
<dbReference type="RefSeq" id="WP_125120667.1">
    <property type="nucleotide sequence ID" value="NZ_AP019309.1"/>
</dbReference>
<protein>
    <submittedName>
        <fullName evidence="2">Uncharacterized protein</fullName>
    </submittedName>
</protein>
<sequence length="235" mass="26112">MKTLLKYEFKKTMISKIIILIALAIAQMLIMIGHFTHNGIDGNGFILYGLTVTFGGFMIGIMSIITLLNDLSNNHSYMLFMTPHSSYAILGAKVLENALSLFLFAVISIVMIIADFFMYGGYKQNLIHIDWPMQMTLNRTLGLFGYALILWLSLVCLIILSIVIQATLFKDAKHNFLLSLLVFIGLSIILGMINSFVSGLIPHRFDAVAFVILNILVIIGTYIGAAALMDHQLSL</sequence>
<dbReference type="EMBL" id="AP019309">
    <property type="protein sequence ID" value="BBH27990.1"/>
    <property type="molecule type" value="Genomic_DNA"/>
</dbReference>
<dbReference type="AlphaFoldDB" id="A0A3G9JA89"/>
<evidence type="ECO:0000256" key="1">
    <source>
        <dbReference type="SAM" id="Phobius"/>
    </source>
</evidence>
<feature type="transmembrane region" description="Helical" evidence="1">
    <location>
        <begin position="208"/>
        <end position="229"/>
    </location>
</feature>
<dbReference type="InParanoid" id="A0A3G9JA89"/>
<feature type="transmembrane region" description="Helical" evidence="1">
    <location>
        <begin position="176"/>
        <end position="201"/>
    </location>
</feature>
<gene>
    <name evidence="2" type="ORF">SG0102_29240</name>
</gene>
<dbReference type="Proteomes" id="UP000268059">
    <property type="component" value="Chromosome"/>
</dbReference>
<dbReference type="OrthoDB" id="2042447at2"/>
<feature type="transmembrane region" description="Helical" evidence="1">
    <location>
        <begin position="45"/>
        <end position="65"/>
    </location>
</feature>
<proteinExistence type="predicted"/>
<feature type="transmembrane region" description="Helical" evidence="1">
    <location>
        <begin position="12"/>
        <end position="33"/>
    </location>
</feature>
<dbReference type="FunCoup" id="A0A3G9JA89">
    <property type="interactions" value="75"/>
</dbReference>